<evidence type="ECO:0000313" key="8">
    <source>
        <dbReference type="EMBL" id="GAA4329271.1"/>
    </source>
</evidence>
<dbReference type="InterPro" id="IPR006251">
    <property type="entry name" value="Homoacnase/IPMdehydase_lsu"/>
</dbReference>
<evidence type="ECO:0000256" key="4">
    <source>
        <dbReference type="ARBA" id="ARBA00023004"/>
    </source>
</evidence>
<feature type="domain" description="Aconitase/3-isopropylmalate dehydratase large subunit alpha/beta/alpha" evidence="7">
    <location>
        <begin position="289"/>
        <end position="423"/>
    </location>
</feature>
<organism evidence="8 9">
    <name type="scientific">Pigmentiphaga soli</name>
    <dbReference type="NCBI Taxonomy" id="1007095"/>
    <lineage>
        <taxon>Bacteria</taxon>
        <taxon>Pseudomonadati</taxon>
        <taxon>Pseudomonadota</taxon>
        <taxon>Betaproteobacteria</taxon>
        <taxon>Burkholderiales</taxon>
        <taxon>Alcaligenaceae</taxon>
        <taxon>Pigmentiphaga</taxon>
    </lineage>
</organism>
<sequence>MQQTLSQKILARAAGRAHADIGDLLWAKVDVLMSNDPCMPGVAGIFKREFGAAAKVWDAGRFVMIPDHFIYTADPLANRNVRLMREFAAEQGIRHFYDVGTPGYRGVCHVALAEGGHDRPGEVLLGTDSHTVTAGAFGTFAIGVGNTDAAFALGTGTLPLKVPDTIRVELHGRMPPAVMAKDVILEVIGRLGVAGATYMALEFGGEAVDAMTVEERMTLCNMVVECGAKNGIMAPNAATLDYLRARTDVGFDALEPDRGAAYARVLEIDVGALRPRVARPHAPDNVEDADRLGDVRLDRAYIGSCTGGKLEDFVAAARVLRGRQVAVPTFAVPATKEVLHGVITTRIDGESVYEILTGAGVSLSSEPSCAACCGGPADTFGRVDAPQAVISTTNRNFVGRMGHKQARIYLASPYTVAASAIAGRIADARPYFEGSAA</sequence>
<protein>
    <submittedName>
        <fullName evidence="8">Aconitase/3-isopropylmalate dehydratase large subunit family protein</fullName>
    </submittedName>
</protein>
<gene>
    <name evidence="8" type="ORF">GCM10023144_15860</name>
</gene>
<evidence type="ECO:0000256" key="5">
    <source>
        <dbReference type="ARBA" id="ARBA00023014"/>
    </source>
</evidence>
<dbReference type="InterPro" id="IPR015931">
    <property type="entry name" value="Acnase/IPM_dHydase_lsu_aba_1/3"/>
</dbReference>
<evidence type="ECO:0000259" key="7">
    <source>
        <dbReference type="Pfam" id="PF00330"/>
    </source>
</evidence>
<keyword evidence="3" id="KW-0479">Metal-binding</keyword>
<keyword evidence="2" id="KW-0004">4Fe-4S</keyword>
<accession>A0ABP8GT93</accession>
<dbReference type="Pfam" id="PF00330">
    <property type="entry name" value="Aconitase"/>
    <property type="match status" value="2"/>
</dbReference>
<keyword evidence="4" id="KW-0408">Iron</keyword>
<keyword evidence="6" id="KW-0456">Lyase</keyword>
<proteinExistence type="predicted"/>
<dbReference type="EMBL" id="BAABFO010000006">
    <property type="protein sequence ID" value="GAA4329271.1"/>
    <property type="molecule type" value="Genomic_DNA"/>
</dbReference>
<dbReference type="Gene3D" id="3.30.499.10">
    <property type="entry name" value="Aconitase, domain 3"/>
    <property type="match status" value="2"/>
</dbReference>
<evidence type="ECO:0000256" key="1">
    <source>
        <dbReference type="ARBA" id="ARBA00011271"/>
    </source>
</evidence>
<feature type="domain" description="Aconitase/3-isopropylmalate dehydratase large subunit alpha/beta/alpha" evidence="7">
    <location>
        <begin position="77"/>
        <end position="286"/>
    </location>
</feature>
<dbReference type="InterPro" id="IPR001030">
    <property type="entry name" value="Acoase/IPM_deHydtase_lsu_aba"/>
</dbReference>
<reference evidence="9" key="1">
    <citation type="journal article" date="2019" name="Int. J. Syst. Evol. Microbiol.">
        <title>The Global Catalogue of Microorganisms (GCM) 10K type strain sequencing project: providing services to taxonomists for standard genome sequencing and annotation.</title>
        <authorList>
            <consortium name="The Broad Institute Genomics Platform"/>
            <consortium name="The Broad Institute Genome Sequencing Center for Infectious Disease"/>
            <person name="Wu L."/>
            <person name="Ma J."/>
        </authorList>
    </citation>
    <scope>NUCLEOTIDE SEQUENCE [LARGE SCALE GENOMIC DNA]</scope>
    <source>
        <strain evidence="9">JCM 17666</strain>
    </source>
</reference>
<comment type="subunit">
    <text evidence="1">Heterodimer of LeuC and LeuD.</text>
</comment>
<dbReference type="NCBIfam" id="NF001614">
    <property type="entry name" value="PRK00402.1"/>
    <property type="match status" value="1"/>
</dbReference>
<dbReference type="PRINTS" id="PR00415">
    <property type="entry name" value="ACONITASE"/>
</dbReference>
<dbReference type="PANTHER" id="PTHR43822:SF2">
    <property type="entry name" value="HOMOACONITASE, MITOCHONDRIAL"/>
    <property type="match status" value="1"/>
</dbReference>
<dbReference type="InterPro" id="IPR050067">
    <property type="entry name" value="IPM_dehydratase_rel_enz"/>
</dbReference>
<name>A0ABP8GT93_9BURK</name>
<dbReference type="RefSeq" id="WP_345248073.1">
    <property type="nucleotide sequence ID" value="NZ_BAABFO010000006.1"/>
</dbReference>
<dbReference type="InterPro" id="IPR036008">
    <property type="entry name" value="Aconitase_4Fe-4S_dom"/>
</dbReference>
<evidence type="ECO:0000256" key="2">
    <source>
        <dbReference type="ARBA" id="ARBA00022485"/>
    </source>
</evidence>
<evidence type="ECO:0000313" key="9">
    <source>
        <dbReference type="Proteomes" id="UP001501671"/>
    </source>
</evidence>
<keyword evidence="9" id="KW-1185">Reference proteome</keyword>
<dbReference type="NCBIfam" id="TIGR01343">
    <property type="entry name" value="hacA_fam"/>
    <property type="match status" value="1"/>
</dbReference>
<evidence type="ECO:0000256" key="3">
    <source>
        <dbReference type="ARBA" id="ARBA00022723"/>
    </source>
</evidence>
<dbReference type="Proteomes" id="UP001501671">
    <property type="component" value="Unassembled WGS sequence"/>
</dbReference>
<evidence type="ECO:0000256" key="6">
    <source>
        <dbReference type="ARBA" id="ARBA00023239"/>
    </source>
</evidence>
<dbReference type="SUPFAM" id="SSF53732">
    <property type="entry name" value="Aconitase iron-sulfur domain"/>
    <property type="match status" value="1"/>
</dbReference>
<dbReference type="PANTHER" id="PTHR43822">
    <property type="entry name" value="HOMOACONITASE, MITOCHONDRIAL-RELATED"/>
    <property type="match status" value="1"/>
</dbReference>
<comment type="caution">
    <text evidence="8">The sequence shown here is derived from an EMBL/GenBank/DDBJ whole genome shotgun (WGS) entry which is preliminary data.</text>
</comment>
<keyword evidence="5" id="KW-0411">Iron-sulfur</keyword>